<dbReference type="SUPFAM" id="SSF47413">
    <property type="entry name" value="lambda repressor-like DNA-binding domains"/>
    <property type="match status" value="2"/>
</dbReference>
<feature type="domain" description="HTH cro/C1-type" evidence="1">
    <location>
        <begin position="24"/>
        <end position="76"/>
    </location>
</feature>
<dbReference type="Pfam" id="PF05869">
    <property type="entry name" value="Dam"/>
    <property type="match status" value="1"/>
</dbReference>
<dbReference type="Gene3D" id="1.10.260.40">
    <property type="entry name" value="lambda repressor-like DNA-binding domains"/>
    <property type="match status" value="2"/>
</dbReference>
<evidence type="ECO:0000313" key="3">
    <source>
        <dbReference type="Proteomes" id="UP000325385"/>
    </source>
</evidence>
<feature type="domain" description="HTH cro/C1-type" evidence="1">
    <location>
        <begin position="86"/>
        <end position="117"/>
    </location>
</feature>
<dbReference type="Pfam" id="PF01381">
    <property type="entry name" value="HTH_3"/>
    <property type="match status" value="2"/>
</dbReference>
<dbReference type="SMART" id="SM00530">
    <property type="entry name" value="HTH_XRE"/>
    <property type="match status" value="2"/>
</dbReference>
<dbReference type="CDD" id="cd00093">
    <property type="entry name" value="HTH_XRE"/>
    <property type="match status" value="2"/>
</dbReference>
<dbReference type="EMBL" id="CP032228">
    <property type="protein sequence ID" value="QFI62661.1"/>
    <property type="molecule type" value="Genomic_DNA"/>
</dbReference>
<dbReference type="InterPro" id="IPR010982">
    <property type="entry name" value="Lambda_DNA-bd_dom_sf"/>
</dbReference>
<dbReference type="Proteomes" id="UP000325385">
    <property type="component" value="Chromosome"/>
</dbReference>
<gene>
    <name evidence="2" type="ORF">D0Y83_04760</name>
</gene>
<dbReference type="InterPro" id="IPR001387">
    <property type="entry name" value="Cro/C1-type_HTH"/>
</dbReference>
<evidence type="ECO:0000259" key="1">
    <source>
        <dbReference type="PROSITE" id="PS50943"/>
    </source>
</evidence>
<dbReference type="GeneID" id="69696598"/>
<evidence type="ECO:0000313" key="2">
    <source>
        <dbReference type="EMBL" id="QFI62661.1"/>
    </source>
</evidence>
<dbReference type="PROSITE" id="PS50943">
    <property type="entry name" value="HTH_CROC1"/>
    <property type="match status" value="2"/>
</dbReference>
<dbReference type="RefSeq" id="WP_151885139.1">
    <property type="nucleotide sequence ID" value="NZ_CP032228.1"/>
</dbReference>
<dbReference type="GO" id="GO:0009007">
    <property type="term" value="F:site-specific DNA-methyltransferase (adenine-specific) activity"/>
    <property type="evidence" value="ECO:0007669"/>
    <property type="project" value="InterPro"/>
</dbReference>
<dbReference type="InterPro" id="IPR008593">
    <property type="entry name" value="Dam_MeTrfase"/>
</dbReference>
<dbReference type="GO" id="GO:0003677">
    <property type="term" value="F:DNA binding"/>
    <property type="evidence" value="ECO:0007669"/>
    <property type="project" value="InterPro"/>
</dbReference>
<proteinExistence type="predicted"/>
<reference evidence="3" key="1">
    <citation type="submission" date="2018-09" db="EMBL/GenBank/DDBJ databases">
        <title>Nocardia yunnanensis sp. nov., an actinomycete isolated from a soil sample.</title>
        <authorList>
            <person name="Zhang J."/>
        </authorList>
    </citation>
    <scope>NUCLEOTIDE SEQUENCE [LARGE SCALE GENOMIC DNA]</scope>
    <source>
        <strain evidence="3">21-3</strain>
    </source>
</reference>
<dbReference type="GO" id="GO:0009307">
    <property type="term" value="P:DNA restriction-modification system"/>
    <property type="evidence" value="ECO:0007669"/>
    <property type="project" value="InterPro"/>
</dbReference>
<sequence>MPGRFLTISPVSDSWRHHILIDDLRAARQEKGWLQRTLAERSGTSAQAIFRLERGIGSASTLEAAMQALDFRLTGIGPGKSLAGQLRNRRLKRKITIEALAKRTGLSPTTIRSVELGGGSVASVLRILRILAPKAKRRAPERAYWGQGDKDDRDSRFTPPDFMDSIYDAFGRVDLDPCAHPSSPVIASEKYILANGGDGLRDAWLGEFVYVNPPFSDQLTWLRRAHEQWQLGNAATIACLVPARTDSAWFHETLRADADIYFLQGRLRFLDLRGDTQATPFSLMLVIFGGTREQKERFANDVPGFWMDRSEER</sequence>
<dbReference type="AlphaFoldDB" id="A0A5P6N9G1"/>
<name>A0A5P6N9G1_9SPHN</name>
<protein>
    <submittedName>
        <fullName evidence="2">Helix-turn-helix domain-containing protein</fullName>
    </submittedName>
</protein>
<organism evidence="2 3">
    <name type="scientific">Qipengyuania flava</name>
    <dbReference type="NCBI Taxonomy" id="192812"/>
    <lineage>
        <taxon>Bacteria</taxon>
        <taxon>Pseudomonadati</taxon>
        <taxon>Pseudomonadota</taxon>
        <taxon>Alphaproteobacteria</taxon>
        <taxon>Sphingomonadales</taxon>
        <taxon>Erythrobacteraceae</taxon>
        <taxon>Qipengyuania</taxon>
    </lineage>
</organism>
<accession>A0A5P6N9G1</accession>